<dbReference type="GO" id="GO:0005886">
    <property type="term" value="C:plasma membrane"/>
    <property type="evidence" value="ECO:0007669"/>
    <property type="project" value="TreeGrafter"/>
</dbReference>
<evidence type="ECO:0000313" key="3">
    <source>
        <dbReference type="Proteomes" id="UP000255234"/>
    </source>
</evidence>
<organism evidence="2 3">
    <name type="scientific">Megamonas hypermegale</name>
    <dbReference type="NCBI Taxonomy" id="158847"/>
    <lineage>
        <taxon>Bacteria</taxon>
        <taxon>Bacillati</taxon>
        <taxon>Bacillota</taxon>
        <taxon>Negativicutes</taxon>
        <taxon>Selenomonadales</taxon>
        <taxon>Selenomonadaceae</taxon>
        <taxon>Megamonas</taxon>
    </lineage>
</organism>
<feature type="transmembrane region" description="Helical" evidence="1">
    <location>
        <begin position="20"/>
        <end position="46"/>
    </location>
</feature>
<dbReference type="Pfam" id="PF05656">
    <property type="entry name" value="DUF805"/>
    <property type="match status" value="1"/>
</dbReference>
<evidence type="ECO:0000313" key="2">
    <source>
        <dbReference type="EMBL" id="STY71010.1"/>
    </source>
</evidence>
<dbReference type="EMBL" id="UGPP01000001">
    <property type="protein sequence ID" value="STY71010.1"/>
    <property type="molecule type" value="Genomic_DNA"/>
</dbReference>
<gene>
    <name evidence="2" type="primary">yhaI_3</name>
    <name evidence="2" type="ORF">NCTC10571_01160</name>
</gene>
<proteinExistence type="predicted"/>
<feature type="transmembrane region" description="Helical" evidence="1">
    <location>
        <begin position="66"/>
        <end position="89"/>
    </location>
</feature>
<keyword evidence="1" id="KW-1133">Transmembrane helix</keyword>
<accession>A0A378NRJ7</accession>
<protein>
    <submittedName>
        <fullName evidence="2">Inner membrane protein yhaI</fullName>
    </submittedName>
</protein>
<dbReference type="InterPro" id="IPR008523">
    <property type="entry name" value="DUF805"/>
</dbReference>
<keyword evidence="1" id="KW-0812">Transmembrane</keyword>
<dbReference type="RefSeq" id="WP_115151407.1">
    <property type="nucleotide sequence ID" value="NZ_UGPP01000001.1"/>
</dbReference>
<keyword evidence="1" id="KW-0472">Membrane</keyword>
<dbReference type="PANTHER" id="PTHR34980">
    <property type="entry name" value="INNER MEMBRANE PROTEIN-RELATED-RELATED"/>
    <property type="match status" value="1"/>
</dbReference>
<name>A0A378NRJ7_9FIRM</name>
<dbReference type="Proteomes" id="UP000255234">
    <property type="component" value="Unassembled WGS sequence"/>
</dbReference>
<sequence length="146" mass="16535">MNLEEKYFSTEGRLNRKPFIHYIIFLIVISLAFIGIITLLGLASALSIAILGENVNDLNVLSQIEVIPILLILVASLILIILFLPLNFLMIRRLHDLNFSGWWIIFPIVFPFGYFIFILYLILAKGTNGPNKYGENPLELAKSSNV</sequence>
<reference evidence="2 3" key="1">
    <citation type="submission" date="2018-06" db="EMBL/GenBank/DDBJ databases">
        <authorList>
            <consortium name="Pathogen Informatics"/>
            <person name="Doyle S."/>
        </authorList>
    </citation>
    <scope>NUCLEOTIDE SEQUENCE [LARGE SCALE GENOMIC DNA]</scope>
    <source>
        <strain evidence="2 3">NCTC10571</strain>
    </source>
</reference>
<evidence type="ECO:0000256" key="1">
    <source>
        <dbReference type="SAM" id="Phobius"/>
    </source>
</evidence>
<feature type="transmembrane region" description="Helical" evidence="1">
    <location>
        <begin position="101"/>
        <end position="123"/>
    </location>
</feature>
<dbReference type="AlphaFoldDB" id="A0A378NRJ7"/>